<proteinExistence type="predicted"/>
<dbReference type="EMBL" id="JAULSN010000001">
    <property type="protein sequence ID" value="KAK3383381.1"/>
    <property type="molecule type" value="Genomic_DNA"/>
</dbReference>
<feature type="region of interest" description="Disordered" evidence="1">
    <location>
        <begin position="1"/>
        <end position="148"/>
    </location>
</feature>
<protein>
    <submittedName>
        <fullName evidence="2">Uncharacterized protein</fullName>
    </submittedName>
</protein>
<sequence>MGNICGKEKADPFAQPGRRLDSAPAQNTSAAVPASVTVGSPGSLGSPQPVSPYRTQSSPTKVGGPPRTLGGGGASVGGASPSAGGSAAPDSPSDARRKAAAAAEARAALEAQKKKGTGKIKPSSQRRDTLTEQQFREVDENDRNLRYD</sequence>
<evidence type="ECO:0000313" key="2">
    <source>
        <dbReference type="EMBL" id="KAK3383381.1"/>
    </source>
</evidence>
<feature type="compositionally biased region" description="Basic and acidic residues" evidence="1">
    <location>
        <begin position="125"/>
        <end position="148"/>
    </location>
</feature>
<feature type="compositionally biased region" description="Low complexity" evidence="1">
    <location>
        <begin position="100"/>
        <end position="110"/>
    </location>
</feature>
<dbReference type="Proteomes" id="UP001287356">
    <property type="component" value="Unassembled WGS sequence"/>
</dbReference>
<organism evidence="2 3">
    <name type="scientific">Lasiosphaeria ovina</name>
    <dbReference type="NCBI Taxonomy" id="92902"/>
    <lineage>
        <taxon>Eukaryota</taxon>
        <taxon>Fungi</taxon>
        <taxon>Dikarya</taxon>
        <taxon>Ascomycota</taxon>
        <taxon>Pezizomycotina</taxon>
        <taxon>Sordariomycetes</taxon>
        <taxon>Sordariomycetidae</taxon>
        <taxon>Sordariales</taxon>
        <taxon>Lasiosphaeriaceae</taxon>
        <taxon>Lasiosphaeria</taxon>
    </lineage>
</organism>
<accession>A0AAE0NKY5</accession>
<reference evidence="2" key="2">
    <citation type="submission" date="2023-06" db="EMBL/GenBank/DDBJ databases">
        <authorList>
            <consortium name="Lawrence Berkeley National Laboratory"/>
            <person name="Haridas S."/>
            <person name="Hensen N."/>
            <person name="Bonometti L."/>
            <person name="Westerberg I."/>
            <person name="Brannstrom I.O."/>
            <person name="Guillou S."/>
            <person name="Cros-Aarteil S."/>
            <person name="Calhoun S."/>
            <person name="Kuo A."/>
            <person name="Mondo S."/>
            <person name="Pangilinan J."/>
            <person name="Riley R."/>
            <person name="Labutti K."/>
            <person name="Andreopoulos B."/>
            <person name="Lipzen A."/>
            <person name="Chen C."/>
            <person name="Yanf M."/>
            <person name="Daum C."/>
            <person name="Ng V."/>
            <person name="Clum A."/>
            <person name="Steindorff A."/>
            <person name="Ohm R."/>
            <person name="Martin F."/>
            <person name="Silar P."/>
            <person name="Natvig D."/>
            <person name="Lalanne C."/>
            <person name="Gautier V."/>
            <person name="Ament-Velasquez S.L."/>
            <person name="Kruys A."/>
            <person name="Hutchinson M.I."/>
            <person name="Powell A.J."/>
            <person name="Barry K."/>
            <person name="Miller A.N."/>
            <person name="Grigoriev I.V."/>
            <person name="Debuchy R."/>
            <person name="Gladieux P."/>
            <person name="Thoren M.H."/>
            <person name="Johannesson H."/>
        </authorList>
    </citation>
    <scope>NUCLEOTIDE SEQUENCE</scope>
    <source>
        <strain evidence="2">CBS 958.72</strain>
    </source>
</reference>
<name>A0AAE0NKY5_9PEZI</name>
<comment type="caution">
    <text evidence="2">The sequence shown here is derived from an EMBL/GenBank/DDBJ whole genome shotgun (WGS) entry which is preliminary data.</text>
</comment>
<feature type="compositionally biased region" description="Low complexity" evidence="1">
    <location>
        <begin position="77"/>
        <end position="92"/>
    </location>
</feature>
<dbReference type="AlphaFoldDB" id="A0AAE0NKY5"/>
<keyword evidence="3" id="KW-1185">Reference proteome</keyword>
<feature type="compositionally biased region" description="Basic and acidic residues" evidence="1">
    <location>
        <begin position="1"/>
        <end position="11"/>
    </location>
</feature>
<evidence type="ECO:0000256" key="1">
    <source>
        <dbReference type="SAM" id="MobiDB-lite"/>
    </source>
</evidence>
<evidence type="ECO:0000313" key="3">
    <source>
        <dbReference type="Proteomes" id="UP001287356"/>
    </source>
</evidence>
<feature type="compositionally biased region" description="Polar residues" evidence="1">
    <location>
        <begin position="37"/>
        <end position="60"/>
    </location>
</feature>
<reference evidence="2" key="1">
    <citation type="journal article" date="2023" name="Mol. Phylogenet. Evol.">
        <title>Genome-scale phylogeny and comparative genomics of the fungal order Sordariales.</title>
        <authorList>
            <person name="Hensen N."/>
            <person name="Bonometti L."/>
            <person name="Westerberg I."/>
            <person name="Brannstrom I.O."/>
            <person name="Guillou S."/>
            <person name="Cros-Aarteil S."/>
            <person name="Calhoun S."/>
            <person name="Haridas S."/>
            <person name="Kuo A."/>
            <person name="Mondo S."/>
            <person name="Pangilinan J."/>
            <person name="Riley R."/>
            <person name="LaButti K."/>
            <person name="Andreopoulos B."/>
            <person name="Lipzen A."/>
            <person name="Chen C."/>
            <person name="Yan M."/>
            <person name="Daum C."/>
            <person name="Ng V."/>
            <person name="Clum A."/>
            <person name="Steindorff A."/>
            <person name="Ohm R.A."/>
            <person name="Martin F."/>
            <person name="Silar P."/>
            <person name="Natvig D.O."/>
            <person name="Lalanne C."/>
            <person name="Gautier V."/>
            <person name="Ament-Velasquez S.L."/>
            <person name="Kruys A."/>
            <person name="Hutchinson M.I."/>
            <person name="Powell A.J."/>
            <person name="Barry K."/>
            <person name="Miller A.N."/>
            <person name="Grigoriev I.V."/>
            <person name="Debuchy R."/>
            <person name="Gladieux P."/>
            <person name="Hiltunen Thoren M."/>
            <person name="Johannesson H."/>
        </authorList>
    </citation>
    <scope>NUCLEOTIDE SEQUENCE</scope>
    <source>
        <strain evidence="2">CBS 958.72</strain>
    </source>
</reference>
<gene>
    <name evidence="2" type="ORF">B0T24DRAFT_588043</name>
</gene>